<evidence type="ECO:0000313" key="6">
    <source>
        <dbReference type="Proteomes" id="UP001604277"/>
    </source>
</evidence>
<evidence type="ECO:0000256" key="1">
    <source>
        <dbReference type="ARBA" id="ARBA00001946"/>
    </source>
</evidence>
<dbReference type="InterPro" id="IPR000092">
    <property type="entry name" value="Polyprenyl_synt"/>
</dbReference>
<name>A0ABD1WQ66_9LAMI</name>
<comment type="cofactor">
    <cofactor evidence="1">
        <name>Mg(2+)</name>
        <dbReference type="ChEBI" id="CHEBI:18420"/>
    </cofactor>
</comment>
<dbReference type="Pfam" id="PF00348">
    <property type="entry name" value="polyprenyl_synt"/>
    <property type="match status" value="1"/>
</dbReference>
<dbReference type="EMBL" id="JBFOLJ010000002">
    <property type="protein sequence ID" value="KAL2551818.1"/>
    <property type="molecule type" value="Genomic_DNA"/>
</dbReference>
<dbReference type="GO" id="GO:0046872">
    <property type="term" value="F:metal ion binding"/>
    <property type="evidence" value="ECO:0007669"/>
    <property type="project" value="UniProtKB-KW"/>
</dbReference>
<proteinExistence type="inferred from homology"/>
<evidence type="ECO:0000313" key="5">
    <source>
        <dbReference type="EMBL" id="KAL2551818.1"/>
    </source>
</evidence>
<organism evidence="5 6">
    <name type="scientific">Forsythia ovata</name>
    <dbReference type="NCBI Taxonomy" id="205694"/>
    <lineage>
        <taxon>Eukaryota</taxon>
        <taxon>Viridiplantae</taxon>
        <taxon>Streptophyta</taxon>
        <taxon>Embryophyta</taxon>
        <taxon>Tracheophyta</taxon>
        <taxon>Spermatophyta</taxon>
        <taxon>Magnoliopsida</taxon>
        <taxon>eudicotyledons</taxon>
        <taxon>Gunneridae</taxon>
        <taxon>Pentapetalae</taxon>
        <taxon>asterids</taxon>
        <taxon>lamiids</taxon>
        <taxon>Lamiales</taxon>
        <taxon>Oleaceae</taxon>
        <taxon>Forsythieae</taxon>
        <taxon>Forsythia</taxon>
    </lineage>
</organism>
<reference evidence="6" key="1">
    <citation type="submission" date="2024-07" db="EMBL/GenBank/DDBJ databases">
        <title>Two chromosome-level genome assemblies of Korean endemic species Abeliophyllum distichum and Forsythia ovata (Oleaceae).</title>
        <authorList>
            <person name="Jang H."/>
        </authorList>
    </citation>
    <scope>NUCLEOTIDE SEQUENCE [LARGE SCALE GENOMIC DNA]</scope>
</reference>
<dbReference type="PANTHER" id="PTHR43281">
    <property type="entry name" value="FARNESYL DIPHOSPHATE SYNTHASE"/>
    <property type="match status" value="1"/>
</dbReference>
<dbReference type="Proteomes" id="UP001604277">
    <property type="component" value="Unassembled WGS sequence"/>
</dbReference>
<accession>A0ABD1WQ66</accession>
<comment type="caution">
    <text evidence="5">The sequence shown here is derived from an EMBL/GenBank/DDBJ whole genome shotgun (WGS) entry which is preliminary data.</text>
</comment>
<comment type="similarity">
    <text evidence="2">Belongs to the FPP/GGPP synthase family.</text>
</comment>
<dbReference type="AlphaFoldDB" id="A0ABD1WQ66"/>
<dbReference type="PANTHER" id="PTHR43281:SF24">
    <property type="entry name" value="OS07G0580900 PROTEIN"/>
    <property type="match status" value="1"/>
</dbReference>
<dbReference type="Gene3D" id="1.10.600.10">
    <property type="entry name" value="Farnesyl Diphosphate Synthase"/>
    <property type="match status" value="1"/>
</dbReference>
<dbReference type="InterPro" id="IPR008949">
    <property type="entry name" value="Isoprenoid_synthase_dom_sf"/>
</dbReference>
<gene>
    <name evidence="5" type="ORF">Fot_05437</name>
</gene>
<sequence length="164" mass="18559">MSLVNPIVTGSQMNNVQRSIFRFLPHPLKNKLPISHFSPCHIPKTFIFSSISISAILTKEEQEESKSRFNLKAYMLEVNKALEEAVLLREPFEIHESIRYSLLAGGKRVRPILCIASCELVCGQETTAMPAACAVEMIHTMTLMHDDLPFLDNDDLRCRKPTES</sequence>
<keyword evidence="4" id="KW-0460">Magnesium</keyword>
<keyword evidence="3" id="KW-0479">Metal-binding</keyword>
<dbReference type="SUPFAM" id="SSF48576">
    <property type="entry name" value="Terpenoid synthases"/>
    <property type="match status" value="1"/>
</dbReference>
<keyword evidence="6" id="KW-1185">Reference proteome</keyword>
<evidence type="ECO:0000256" key="4">
    <source>
        <dbReference type="ARBA" id="ARBA00022842"/>
    </source>
</evidence>
<protein>
    <submittedName>
        <fullName evidence="5">Geranylgeranyl pyrophosphate synthase</fullName>
    </submittedName>
</protein>
<evidence type="ECO:0000256" key="3">
    <source>
        <dbReference type="ARBA" id="ARBA00022723"/>
    </source>
</evidence>
<evidence type="ECO:0000256" key="2">
    <source>
        <dbReference type="ARBA" id="ARBA00006706"/>
    </source>
</evidence>